<evidence type="ECO:0000256" key="10">
    <source>
        <dbReference type="ARBA" id="ARBA00023209"/>
    </source>
</evidence>
<dbReference type="InterPro" id="IPR027379">
    <property type="entry name" value="CLS_N"/>
</dbReference>
<keyword evidence="11" id="KW-1208">Phospholipid metabolism</keyword>
<keyword evidence="5 13" id="KW-0812">Transmembrane</keyword>
<dbReference type="SMART" id="SM00155">
    <property type="entry name" value="PLDc"/>
    <property type="match status" value="2"/>
</dbReference>
<reference evidence="15 16" key="1">
    <citation type="submission" date="2019-02" db="EMBL/GenBank/DDBJ databases">
        <title>Deep-cultivation of Planctomycetes and their phenomic and genomic characterization uncovers novel biology.</title>
        <authorList>
            <person name="Wiegand S."/>
            <person name="Jogler M."/>
            <person name="Boedeker C."/>
            <person name="Pinto D."/>
            <person name="Vollmers J."/>
            <person name="Rivas-Marin E."/>
            <person name="Kohn T."/>
            <person name="Peeters S.H."/>
            <person name="Heuer A."/>
            <person name="Rast P."/>
            <person name="Oberbeckmann S."/>
            <person name="Bunk B."/>
            <person name="Jeske O."/>
            <person name="Meyerdierks A."/>
            <person name="Storesund J.E."/>
            <person name="Kallscheuer N."/>
            <person name="Luecker S."/>
            <person name="Lage O.M."/>
            <person name="Pohl T."/>
            <person name="Merkel B.J."/>
            <person name="Hornburger P."/>
            <person name="Mueller R.-W."/>
            <person name="Bruemmer F."/>
            <person name="Labrenz M."/>
            <person name="Spormann A.M."/>
            <person name="Op den Camp H."/>
            <person name="Overmann J."/>
            <person name="Amann R."/>
            <person name="Jetten M.S.M."/>
            <person name="Mascher T."/>
            <person name="Medema M.H."/>
            <person name="Devos D.P."/>
            <person name="Kaster A.-K."/>
            <person name="Ovreas L."/>
            <person name="Rohde M."/>
            <person name="Galperin M.Y."/>
            <person name="Jogler C."/>
        </authorList>
    </citation>
    <scope>NUCLEOTIDE SEQUENCE [LARGE SCALE GENOMIC DNA]</scope>
    <source>
        <strain evidence="15 16">Pla133</strain>
    </source>
</reference>
<evidence type="ECO:0000256" key="9">
    <source>
        <dbReference type="ARBA" id="ARBA00023136"/>
    </source>
</evidence>
<dbReference type="InterPro" id="IPR025202">
    <property type="entry name" value="PLD-like_dom"/>
</dbReference>
<dbReference type="Pfam" id="PF13091">
    <property type="entry name" value="PLDc_2"/>
    <property type="match status" value="2"/>
</dbReference>
<dbReference type="EC" id="2.7.8.-" evidence="12"/>
<keyword evidence="4 15" id="KW-0808">Transferase</keyword>
<evidence type="ECO:0000256" key="12">
    <source>
        <dbReference type="NCBIfam" id="TIGR04265"/>
    </source>
</evidence>
<sequence>MTVFSGLTALHALFRKRSPRNASAWVGICIVFPLFGALTYWLLAQNRIFYRAKRLRRRWPSRATLDASVAAERGDLEAVARSDEELSQMAEIERVGNAATGMPLVPGNRVTPLENGEACYTRMIERIDAARESIFLETYLFDGPRVEAQFGAALSRAAERGVDVRVLLDGLGALVDKGTTRKLLISRGVRVESFLQPSFTGRGLHLNLRNHRKILTIDGEFGFTGGMNLRDVNLKSGDDDGWRVRDLHFELEGQIVRGLEDVFLEDWQFATGEEQPLRRRPEAAPAGRALCRAVPDGPNEDFESFKWILIGAIGSARTRVRLVSPYFIPTEDLETALVAASLRGVEVQVLIPETVDHKVTQWATRAMVWQMLQRGVEVRLQPGPFAHTKLVLIDEIVSIVGSANMDPRSLRLNFEFNLVVHDAELAGQLNALFERDWEPAEPLTLSELTEAPFWKRFRDNVARLGAPYL</sequence>
<dbReference type="KEGG" id="pbap:Pla133_45830"/>
<keyword evidence="3" id="KW-0444">Lipid biosynthesis</keyword>
<keyword evidence="6" id="KW-0677">Repeat</keyword>
<dbReference type="NCBIfam" id="TIGR04265">
    <property type="entry name" value="bac_cardiolipin"/>
    <property type="match status" value="1"/>
</dbReference>
<evidence type="ECO:0000256" key="8">
    <source>
        <dbReference type="ARBA" id="ARBA00023098"/>
    </source>
</evidence>
<evidence type="ECO:0000256" key="2">
    <source>
        <dbReference type="ARBA" id="ARBA00022475"/>
    </source>
</evidence>
<keyword evidence="8" id="KW-0443">Lipid metabolism</keyword>
<dbReference type="PANTHER" id="PTHR21248:SF22">
    <property type="entry name" value="PHOSPHOLIPASE D"/>
    <property type="match status" value="1"/>
</dbReference>
<evidence type="ECO:0000256" key="6">
    <source>
        <dbReference type="ARBA" id="ARBA00022737"/>
    </source>
</evidence>
<keyword evidence="9 13" id="KW-0472">Membrane</keyword>
<evidence type="ECO:0000313" key="16">
    <source>
        <dbReference type="Proteomes" id="UP000316921"/>
    </source>
</evidence>
<keyword evidence="10" id="KW-0594">Phospholipid biosynthesis</keyword>
<dbReference type="SUPFAM" id="SSF56024">
    <property type="entry name" value="Phospholipase D/nuclease"/>
    <property type="match status" value="2"/>
</dbReference>
<dbReference type="GO" id="GO:0032049">
    <property type="term" value="P:cardiolipin biosynthetic process"/>
    <property type="evidence" value="ECO:0007669"/>
    <property type="project" value="UniProtKB-UniRule"/>
</dbReference>
<feature type="transmembrane region" description="Helical" evidence="13">
    <location>
        <begin position="25"/>
        <end position="44"/>
    </location>
</feature>
<evidence type="ECO:0000256" key="3">
    <source>
        <dbReference type="ARBA" id="ARBA00022516"/>
    </source>
</evidence>
<evidence type="ECO:0000256" key="5">
    <source>
        <dbReference type="ARBA" id="ARBA00022692"/>
    </source>
</evidence>
<feature type="domain" description="PLD phosphodiesterase" evidence="14">
    <location>
        <begin position="387"/>
        <end position="409"/>
    </location>
</feature>
<organism evidence="15 16">
    <name type="scientific">Engelhardtia mirabilis</name>
    <dbReference type="NCBI Taxonomy" id="2528011"/>
    <lineage>
        <taxon>Bacteria</taxon>
        <taxon>Pseudomonadati</taxon>
        <taxon>Planctomycetota</taxon>
        <taxon>Planctomycetia</taxon>
        <taxon>Planctomycetia incertae sedis</taxon>
        <taxon>Engelhardtia</taxon>
    </lineage>
</organism>
<dbReference type="GO" id="GO:0005886">
    <property type="term" value="C:plasma membrane"/>
    <property type="evidence" value="ECO:0007669"/>
    <property type="project" value="UniProtKB-SubCell"/>
</dbReference>
<keyword evidence="7 13" id="KW-1133">Transmembrane helix</keyword>
<dbReference type="Gene3D" id="3.30.870.10">
    <property type="entry name" value="Endonuclease Chain A"/>
    <property type="match status" value="2"/>
</dbReference>
<evidence type="ECO:0000256" key="13">
    <source>
        <dbReference type="SAM" id="Phobius"/>
    </source>
</evidence>
<dbReference type="PROSITE" id="PS50035">
    <property type="entry name" value="PLD"/>
    <property type="match status" value="2"/>
</dbReference>
<evidence type="ECO:0000256" key="1">
    <source>
        <dbReference type="ARBA" id="ARBA00004651"/>
    </source>
</evidence>
<proteinExistence type="predicted"/>
<evidence type="ECO:0000313" key="15">
    <source>
        <dbReference type="EMBL" id="QDU69463.1"/>
    </source>
</evidence>
<accession>A0A518BR63</accession>
<keyword evidence="16" id="KW-1185">Reference proteome</keyword>
<evidence type="ECO:0000256" key="7">
    <source>
        <dbReference type="ARBA" id="ARBA00022989"/>
    </source>
</evidence>
<dbReference type="InterPro" id="IPR001736">
    <property type="entry name" value="PLipase_D/transphosphatidylase"/>
</dbReference>
<dbReference type="Proteomes" id="UP000316921">
    <property type="component" value="Chromosome"/>
</dbReference>
<dbReference type="GO" id="GO:0008808">
    <property type="term" value="F:cardiolipin synthase activity"/>
    <property type="evidence" value="ECO:0007669"/>
    <property type="project" value="UniProtKB-UniRule"/>
</dbReference>
<evidence type="ECO:0000256" key="4">
    <source>
        <dbReference type="ARBA" id="ARBA00022679"/>
    </source>
</evidence>
<keyword evidence="2" id="KW-1003">Cell membrane</keyword>
<dbReference type="Pfam" id="PF13396">
    <property type="entry name" value="PLDc_N"/>
    <property type="match status" value="1"/>
</dbReference>
<evidence type="ECO:0000259" key="14">
    <source>
        <dbReference type="PROSITE" id="PS50035"/>
    </source>
</evidence>
<feature type="domain" description="PLD phosphodiesterase" evidence="14">
    <location>
        <begin position="206"/>
        <end position="233"/>
    </location>
</feature>
<gene>
    <name evidence="15" type="primary">clsA</name>
    <name evidence="15" type="ORF">Pla133_45830</name>
</gene>
<dbReference type="PANTHER" id="PTHR21248">
    <property type="entry name" value="CARDIOLIPIN SYNTHASE"/>
    <property type="match status" value="1"/>
</dbReference>
<evidence type="ECO:0000256" key="11">
    <source>
        <dbReference type="ARBA" id="ARBA00023264"/>
    </source>
</evidence>
<name>A0A518BR63_9BACT</name>
<comment type="subcellular location">
    <subcellularLocation>
        <location evidence="1">Cell membrane</location>
        <topology evidence="1">Multi-pass membrane protein</topology>
    </subcellularLocation>
</comment>
<dbReference type="AlphaFoldDB" id="A0A518BR63"/>
<protein>
    <recommendedName>
        <fullName evidence="12">Cardiolipin synthase</fullName>
        <ecNumber evidence="12">2.7.8.-</ecNumber>
    </recommendedName>
</protein>
<dbReference type="EMBL" id="CP036287">
    <property type="protein sequence ID" value="QDU69463.1"/>
    <property type="molecule type" value="Genomic_DNA"/>
</dbReference>
<dbReference type="InterPro" id="IPR022924">
    <property type="entry name" value="Cardiolipin_synthase"/>
</dbReference>